<dbReference type="EMBL" id="KB644414">
    <property type="protein sequence ID" value="EPS31668.1"/>
    <property type="molecule type" value="Genomic_DNA"/>
</dbReference>
<dbReference type="Pfam" id="PF07992">
    <property type="entry name" value="Pyr_redox_2"/>
    <property type="match status" value="1"/>
</dbReference>
<dbReference type="SUPFAM" id="SSF51905">
    <property type="entry name" value="FAD/NAD(P)-binding domain"/>
    <property type="match status" value="1"/>
</dbReference>
<dbReference type="STRING" id="933388.S8AZ07"/>
<dbReference type="OrthoDB" id="4570620at2759"/>
<sequence>MAIKLASLVSVVLSLGSLALADPIPATDYDVIVVGGGPSGLSALSGVSRVRRTALLFDDQRYRNGPTRNMHDVIGNDGTPPGEFRALAREQILEYPTASIVNRSVLSITPIGTDKVSAFSVMDADGQNHTARKVVLGTGLRDVLPDTPGLREAWGKGIFWCPWCDGYEHRDQGIGILGHLADVVGSVLEINTQYSDIVALVNGTQTAAGEAETEKRRPEWKKQLEVWNVKLDNRTISSIERLQDGGMVQDKADHRQFDNFRINFTTGDSVERNALLTNFPTVQQSSLPGQLHLNMTKDKIAVSSSSMMTSLDGLYAVGDANSDGSSNVPHAMFSGKKAAVYLHVQLSREDTASKISKRTGLSPSELEEEAHRAIGRNLEPQWDAVMSRR</sequence>
<dbReference type="InterPro" id="IPR023753">
    <property type="entry name" value="FAD/NAD-binding_dom"/>
</dbReference>
<evidence type="ECO:0000313" key="7">
    <source>
        <dbReference type="Proteomes" id="UP000019376"/>
    </source>
</evidence>
<organism evidence="6 7">
    <name type="scientific">Penicillium oxalicum (strain 114-2 / CGMCC 5302)</name>
    <name type="common">Penicillium decumbens</name>
    <dbReference type="NCBI Taxonomy" id="933388"/>
    <lineage>
        <taxon>Eukaryota</taxon>
        <taxon>Fungi</taxon>
        <taxon>Dikarya</taxon>
        <taxon>Ascomycota</taxon>
        <taxon>Pezizomycotina</taxon>
        <taxon>Eurotiomycetes</taxon>
        <taxon>Eurotiomycetidae</taxon>
        <taxon>Eurotiales</taxon>
        <taxon>Aspergillaceae</taxon>
        <taxon>Penicillium</taxon>
    </lineage>
</organism>
<dbReference type="InterPro" id="IPR036188">
    <property type="entry name" value="FAD/NAD-bd_sf"/>
</dbReference>
<dbReference type="PRINTS" id="PR00469">
    <property type="entry name" value="PNDRDTASEII"/>
</dbReference>
<gene>
    <name evidence="6" type="ORF">PDE_06625</name>
</gene>
<evidence type="ECO:0000256" key="3">
    <source>
        <dbReference type="ARBA" id="ARBA00023002"/>
    </source>
</evidence>
<dbReference type="Proteomes" id="UP000019376">
    <property type="component" value="Unassembled WGS sequence"/>
</dbReference>
<evidence type="ECO:0000256" key="1">
    <source>
        <dbReference type="ARBA" id="ARBA00009333"/>
    </source>
</evidence>
<feature type="domain" description="FAD/NAD(P)-binding" evidence="5">
    <location>
        <begin position="29"/>
        <end position="335"/>
    </location>
</feature>
<feature type="signal peptide" evidence="4">
    <location>
        <begin position="1"/>
        <end position="21"/>
    </location>
</feature>
<reference evidence="6 7" key="1">
    <citation type="journal article" date="2013" name="PLoS ONE">
        <title>Genomic and secretomic analyses reveal unique features of the lignocellulolytic enzyme system of Penicillium decumbens.</title>
        <authorList>
            <person name="Liu G."/>
            <person name="Zhang L."/>
            <person name="Wei X."/>
            <person name="Zou G."/>
            <person name="Qin Y."/>
            <person name="Ma L."/>
            <person name="Li J."/>
            <person name="Zheng H."/>
            <person name="Wang S."/>
            <person name="Wang C."/>
            <person name="Xun L."/>
            <person name="Zhao G.-P."/>
            <person name="Zhou Z."/>
            <person name="Qu Y."/>
        </authorList>
    </citation>
    <scope>NUCLEOTIDE SEQUENCE [LARGE SCALE GENOMIC DNA]</scope>
    <source>
        <strain evidence="7">114-2 / CGMCC 5302</strain>
    </source>
</reference>
<evidence type="ECO:0000256" key="4">
    <source>
        <dbReference type="SAM" id="SignalP"/>
    </source>
</evidence>
<keyword evidence="2" id="KW-0285">Flavoprotein</keyword>
<keyword evidence="3" id="KW-0560">Oxidoreductase</keyword>
<proteinExistence type="inferred from homology"/>
<dbReference type="InterPro" id="IPR050097">
    <property type="entry name" value="Ferredoxin-NADP_redctase_2"/>
</dbReference>
<dbReference type="GO" id="GO:0016491">
    <property type="term" value="F:oxidoreductase activity"/>
    <property type="evidence" value="ECO:0007669"/>
    <property type="project" value="UniProtKB-KW"/>
</dbReference>
<dbReference type="PANTHER" id="PTHR48105">
    <property type="entry name" value="THIOREDOXIN REDUCTASE 1-RELATED-RELATED"/>
    <property type="match status" value="1"/>
</dbReference>
<dbReference type="Gene3D" id="3.50.50.60">
    <property type="entry name" value="FAD/NAD(P)-binding domain"/>
    <property type="match status" value="2"/>
</dbReference>
<evidence type="ECO:0000259" key="5">
    <source>
        <dbReference type="Pfam" id="PF07992"/>
    </source>
</evidence>
<accession>S8AZ07</accession>
<evidence type="ECO:0000313" key="6">
    <source>
        <dbReference type="EMBL" id="EPS31668.1"/>
    </source>
</evidence>
<evidence type="ECO:0000256" key="2">
    <source>
        <dbReference type="ARBA" id="ARBA00022630"/>
    </source>
</evidence>
<keyword evidence="7" id="KW-1185">Reference proteome</keyword>
<dbReference type="GO" id="GO:0097237">
    <property type="term" value="P:cellular response to toxic substance"/>
    <property type="evidence" value="ECO:0007669"/>
    <property type="project" value="UniProtKB-ARBA"/>
</dbReference>
<protein>
    <recommendedName>
        <fullName evidence="5">FAD/NAD(P)-binding domain-containing protein</fullName>
    </recommendedName>
</protein>
<dbReference type="eggNOG" id="ENOG502S1DJ">
    <property type="taxonomic scope" value="Eukaryota"/>
</dbReference>
<keyword evidence="4" id="KW-0732">Signal</keyword>
<dbReference type="PhylomeDB" id="S8AZ07"/>
<feature type="chain" id="PRO_5004561030" description="FAD/NAD(P)-binding domain-containing protein" evidence="4">
    <location>
        <begin position="22"/>
        <end position="389"/>
    </location>
</feature>
<dbReference type="HOGENOM" id="CLU_031864_5_0_1"/>
<comment type="similarity">
    <text evidence="1">Belongs to the class-II pyridine nucleotide-disulfide oxidoreductase family.</text>
</comment>
<dbReference type="AlphaFoldDB" id="S8AZ07"/>
<dbReference type="PRINTS" id="PR00368">
    <property type="entry name" value="FADPNR"/>
</dbReference>
<name>S8AZ07_PENO1</name>